<keyword evidence="14 17" id="KW-0234">DNA repair</keyword>
<dbReference type="Gene3D" id="1.10.150.20">
    <property type="entry name" value="5' to 3' exonuclease, C-terminal subdomain"/>
    <property type="match status" value="2"/>
</dbReference>
<sequence length="1021" mass="112783">MADLNELILIDGSSFLYRAYFAVKKQFSTKSGIPTGATFIITRMLKNLRNEFAHDKFVLVFDAKGGSFRNQIYADYKATRPPMPEELKVQLQYVNDIVKAMGFPVISVPNVEADDVLGSYTKAALALGMQVIICTGDKDLAQLVEPNVIIYDTMRNAKYDAAKVKEKYGVLPEHIIDLLALKGDSSDNIPGMKGVGDKTACALINGLGGVYYIKDHVDQIASLDFRGSSKFAERFLEQWPQIELSYRLATIKCDVPLPVSIADLPYPQENHDELIKLFEKLEFFRFVAEQKTKMEAEKGIVVGSSTAKVNADPIASQKAIAAEIAAHAASGQAAAADKEAGDSEDEATAESESTASDEAQSEGQDILSPRNRRRPVPSLAERLAAHEAAVAAGTISAEDAENLNIAPTSQLTDIGHYRQYFKLVTTSTELGRMIRALKQAGTFALYIEASSTHASDCTIIGVACCCGEEQAFYVPLKHNYLGAPDQLPQSQLLLALGPLLKDPELCKIAYNVKLTRLYLSFLGIEAEGFLPDITVMAHLLDSSRPLDVETMATNYLRYMPLNENNIVPDRMESNAHIDVQLFSYYACERAHIAYRLQPVCYEQVAALSNGFELLDHEMQVLDVLYLMEKCGALVDGKLLKKLSSDLKNDVGVLQDEIYDAAGKKFNIASPRQLSQVLFEQLQLPYPRKAPKIDKFGKRSYSTADDILSELSEEHEIVRHVQRYRMLTKLISTYTDKLPQLISKRTGRVHTCFNLAGTVTGRLSSSEPNLQNIPARTVEGRKIRCAFIAPAGYKIVSADYSQIELRLIAHFSQDANLITAFNNHQDIHRVTASEVLGKPLEEVTDAERSHAKATNFGLMYGMGAFGLARQTNMTSAEAKSYIERYFTKYPAIKSLMDKIVDEAVEKGYVTTLLGNRVVINGINNTGLGRRMAERAAINAPMQGSAADIIKKAMVEVMAYIQTLPADSVHMTLQVHDELVFEVKEEVLEEFCAQVKTIMEQVVTLSVPLEVGIGVGKSWADAH</sequence>
<evidence type="ECO:0000256" key="10">
    <source>
        <dbReference type="ARBA" id="ARBA00022801"/>
    </source>
</evidence>
<dbReference type="Pfam" id="PF01612">
    <property type="entry name" value="DNA_pol_A_exo1"/>
    <property type="match status" value="1"/>
</dbReference>
<feature type="compositionally biased region" description="Low complexity" evidence="18">
    <location>
        <begin position="350"/>
        <end position="362"/>
    </location>
</feature>
<dbReference type="PROSITE" id="PS00447">
    <property type="entry name" value="DNA_POLYMERASE_A"/>
    <property type="match status" value="1"/>
</dbReference>
<dbReference type="PRINTS" id="PR00868">
    <property type="entry name" value="DNAPOLI"/>
</dbReference>
<evidence type="ECO:0000256" key="4">
    <source>
        <dbReference type="ARBA" id="ARBA00020311"/>
    </source>
</evidence>
<dbReference type="SUPFAM" id="SSF47807">
    <property type="entry name" value="5' to 3' exonuclease, C-terminal subdomain"/>
    <property type="match status" value="1"/>
</dbReference>
<dbReference type="SMART" id="SM00475">
    <property type="entry name" value="53EXOc"/>
    <property type="match status" value="1"/>
</dbReference>
<dbReference type="GO" id="GO:0008408">
    <property type="term" value="F:3'-5' exonuclease activity"/>
    <property type="evidence" value="ECO:0007669"/>
    <property type="project" value="InterPro"/>
</dbReference>
<dbReference type="Gene3D" id="3.30.70.370">
    <property type="match status" value="1"/>
</dbReference>
<dbReference type="Pfam" id="PF01367">
    <property type="entry name" value="5_3_exonuc"/>
    <property type="match status" value="1"/>
</dbReference>
<dbReference type="FunFam" id="1.10.150.20:FF:000003">
    <property type="entry name" value="DNA polymerase I"/>
    <property type="match status" value="1"/>
</dbReference>
<evidence type="ECO:0000256" key="13">
    <source>
        <dbReference type="ARBA" id="ARBA00023125"/>
    </source>
</evidence>
<dbReference type="GO" id="GO:0008409">
    <property type="term" value="F:5'-3' exonuclease activity"/>
    <property type="evidence" value="ECO:0007669"/>
    <property type="project" value="InterPro"/>
</dbReference>
<evidence type="ECO:0000256" key="2">
    <source>
        <dbReference type="ARBA" id="ARBA00011541"/>
    </source>
</evidence>
<dbReference type="NCBIfam" id="NF004397">
    <property type="entry name" value="PRK05755.1"/>
    <property type="match status" value="1"/>
</dbReference>
<evidence type="ECO:0000256" key="14">
    <source>
        <dbReference type="ARBA" id="ARBA00023204"/>
    </source>
</evidence>
<comment type="similarity">
    <text evidence="1 17">Belongs to the DNA polymerase type-A family.</text>
</comment>
<comment type="caution">
    <text evidence="21">The sequence shown here is derived from an EMBL/GenBank/DDBJ whole genome shotgun (WGS) entry which is preliminary data.</text>
</comment>
<evidence type="ECO:0000256" key="17">
    <source>
        <dbReference type="RuleBase" id="RU004460"/>
    </source>
</evidence>
<dbReference type="InterPro" id="IPR020046">
    <property type="entry name" value="5-3_exonucl_a-hlix_arch_N"/>
</dbReference>
<keyword evidence="13 17" id="KW-0238">DNA-binding</keyword>
<evidence type="ECO:0000256" key="15">
    <source>
        <dbReference type="ARBA" id="ARBA00049244"/>
    </source>
</evidence>
<dbReference type="NCBIfam" id="TIGR00593">
    <property type="entry name" value="pola"/>
    <property type="match status" value="1"/>
</dbReference>
<gene>
    <name evidence="17 21" type="primary">polA</name>
    <name evidence="21" type="ORF">H9847_09800</name>
</gene>
<evidence type="ECO:0000256" key="18">
    <source>
        <dbReference type="SAM" id="MobiDB-lite"/>
    </source>
</evidence>
<keyword evidence="11" id="KW-0269">Exonuclease</keyword>
<dbReference type="EC" id="2.7.7.7" evidence="3 16"/>
<dbReference type="InterPro" id="IPR002562">
    <property type="entry name" value="3'-5'_exonuclease_dom"/>
</dbReference>
<evidence type="ECO:0000256" key="12">
    <source>
        <dbReference type="ARBA" id="ARBA00022932"/>
    </source>
</evidence>
<evidence type="ECO:0000256" key="9">
    <source>
        <dbReference type="ARBA" id="ARBA00022763"/>
    </source>
</evidence>
<dbReference type="Proteomes" id="UP000733611">
    <property type="component" value="Unassembled WGS sequence"/>
</dbReference>
<dbReference type="InterPro" id="IPR020045">
    <property type="entry name" value="DNA_polI_H3TH"/>
</dbReference>
<evidence type="ECO:0000256" key="1">
    <source>
        <dbReference type="ARBA" id="ARBA00007705"/>
    </source>
</evidence>
<dbReference type="Pfam" id="PF00476">
    <property type="entry name" value="DNA_pol_A"/>
    <property type="match status" value="1"/>
</dbReference>
<evidence type="ECO:0000256" key="6">
    <source>
        <dbReference type="ARBA" id="ARBA00022695"/>
    </source>
</evidence>
<evidence type="ECO:0000256" key="5">
    <source>
        <dbReference type="ARBA" id="ARBA00022679"/>
    </source>
</evidence>
<evidence type="ECO:0000313" key="22">
    <source>
        <dbReference type="Proteomes" id="UP000733611"/>
    </source>
</evidence>
<proteinExistence type="inferred from homology"/>
<dbReference type="SMART" id="SM00279">
    <property type="entry name" value="HhH2"/>
    <property type="match status" value="1"/>
</dbReference>
<evidence type="ECO:0000256" key="11">
    <source>
        <dbReference type="ARBA" id="ARBA00022839"/>
    </source>
</evidence>
<dbReference type="SUPFAM" id="SSF56672">
    <property type="entry name" value="DNA/RNA polymerases"/>
    <property type="match status" value="1"/>
</dbReference>
<dbReference type="GO" id="GO:0006302">
    <property type="term" value="P:double-strand break repair"/>
    <property type="evidence" value="ECO:0007669"/>
    <property type="project" value="TreeGrafter"/>
</dbReference>
<organism evidence="21 22">
    <name type="scientific">Candidatus Anaerobiospirillum pullicola</name>
    <dbReference type="NCBI Taxonomy" id="2838451"/>
    <lineage>
        <taxon>Bacteria</taxon>
        <taxon>Pseudomonadati</taxon>
        <taxon>Pseudomonadota</taxon>
        <taxon>Gammaproteobacteria</taxon>
        <taxon>Aeromonadales</taxon>
        <taxon>Succinivibrionaceae</taxon>
        <taxon>Anaerobiospirillum</taxon>
    </lineage>
</organism>
<reference evidence="21" key="2">
    <citation type="submission" date="2021-04" db="EMBL/GenBank/DDBJ databases">
        <authorList>
            <person name="Gilroy R."/>
        </authorList>
    </citation>
    <scope>NUCLEOTIDE SEQUENCE</scope>
    <source>
        <strain evidence="21">378</strain>
    </source>
</reference>
<reference evidence="21" key="1">
    <citation type="journal article" date="2021" name="PeerJ">
        <title>Extensive microbial diversity within the chicken gut microbiome revealed by metagenomics and culture.</title>
        <authorList>
            <person name="Gilroy R."/>
            <person name="Ravi A."/>
            <person name="Getino M."/>
            <person name="Pursley I."/>
            <person name="Horton D.L."/>
            <person name="Alikhan N.F."/>
            <person name="Baker D."/>
            <person name="Gharbi K."/>
            <person name="Hall N."/>
            <person name="Watson M."/>
            <person name="Adriaenssens E.M."/>
            <person name="Foster-Nyarko E."/>
            <person name="Jarju S."/>
            <person name="Secka A."/>
            <person name="Antonio M."/>
            <person name="Oren A."/>
            <person name="Chaudhuri R.R."/>
            <person name="La Ragione R."/>
            <person name="Hildebrand F."/>
            <person name="Pallen M.J."/>
        </authorList>
    </citation>
    <scope>NUCLEOTIDE SEQUENCE</scope>
    <source>
        <strain evidence="21">378</strain>
    </source>
</reference>
<dbReference type="Gene3D" id="1.20.1060.10">
    <property type="entry name" value="Taq DNA Polymerase, Chain T, domain 4"/>
    <property type="match status" value="1"/>
</dbReference>
<dbReference type="Gene3D" id="3.30.420.10">
    <property type="entry name" value="Ribonuclease H-like superfamily/Ribonuclease H"/>
    <property type="match status" value="1"/>
</dbReference>
<feature type="domain" description="5'-3' exonuclease" evidence="19">
    <location>
        <begin position="5"/>
        <end position="267"/>
    </location>
</feature>
<dbReference type="InterPro" id="IPR012337">
    <property type="entry name" value="RNaseH-like_sf"/>
</dbReference>
<dbReference type="SMART" id="SM00482">
    <property type="entry name" value="POLAc"/>
    <property type="match status" value="1"/>
</dbReference>
<dbReference type="InterPro" id="IPR008918">
    <property type="entry name" value="HhH2"/>
</dbReference>
<dbReference type="GO" id="GO:0006261">
    <property type="term" value="P:DNA-templated DNA replication"/>
    <property type="evidence" value="ECO:0007669"/>
    <property type="project" value="UniProtKB-UniRule"/>
</dbReference>
<dbReference type="FunFam" id="1.10.150.20:FF:000002">
    <property type="entry name" value="DNA polymerase I"/>
    <property type="match status" value="1"/>
</dbReference>
<dbReference type="FunFam" id="1.20.1060.10:FF:000001">
    <property type="entry name" value="DNA polymerase I"/>
    <property type="match status" value="1"/>
</dbReference>
<dbReference type="InterPro" id="IPR002298">
    <property type="entry name" value="DNA_polymerase_A"/>
</dbReference>
<keyword evidence="12 17" id="KW-0239">DNA-directed DNA polymerase</keyword>
<accession>A0A948THS8</accession>
<keyword evidence="5 17" id="KW-0808">Transferase</keyword>
<comment type="catalytic activity">
    <reaction evidence="15 17">
        <text>DNA(n) + a 2'-deoxyribonucleoside 5'-triphosphate = DNA(n+1) + diphosphate</text>
        <dbReference type="Rhea" id="RHEA:22508"/>
        <dbReference type="Rhea" id="RHEA-COMP:17339"/>
        <dbReference type="Rhea" id="RHEA-COMP:17340"/>
        <dbReference type="ChEBI" id="CHEBI:33019"/>
        <dbReference type="ChEBI" id="CHEBI:61560"/>
        <dbReference type="ChEBI" id="CHEBI:173112"/>
        <dbReference type="EC" id="2.7.7.7"/>
    </reaction>
</comment>
<dbReference type="GO" id="GO:0003677">
    <property type="term" value="F:DNA binding"/>
    <property type="evidence" value="ECO:0007669"/>
    <property type="project" value="UniProtKB-UniRule"/>
</dbReference>
<evidence type="ECO:0000313" key="21">
    <source>
        <dbReference type="EMBL" id="MBU3845134.1"/>
    </source>
</evidence>
<evidence type="ECO:0000256" key="7">
    <source>
        <dbReference type="ARBA" id="ARBA00022705"/>
    </source>
</evidence>
<dbReference type="InterPro" id="IPR018320">
    <property type="entry name" value="DNA_polymerase_1"/>
</dbReference>
<comment type="subunit">
    <text evidence="2">Single-chain monomer with multiple functions.</text>
</comment>
<feature type="region of interest" description="Disordered" evidence="18">
    <location>
        <begin position="332"/>
        <end position="376"/>
    </location>
</feature>
<keyword evidence="7 17" id="KW-0235">DNA replication</keyword>
<dbReference type="InterPro" id="IPR002421">
    <property type="entry name" value="5-3_exonuclease"/>
</dbReference>
<evidence type="ECO:0000256" key="16">
    <source>
        <dbReference type="NCBIfam" id="TIGR00593"/>
    </source>
</evidence>
<keyword evidence="8" id="KW-0540">Nuclease</keyword>
<dbReference type="Gene3D" id="3.40.50.1010">
    <property type="entry name" value="5'-nuclease"/>
    <property type="match status" value="1"/>
</dbReference>
<dbReference type="Pfam" id="PF02739">
    <property type="entry name" value="5_3_exonuc_N"/>
    <property type="match status" value="1"/>
</dbReference>
<evidence type="ECO:0000256" key="3">
    <source>
        <dbReference type="ARBA" id="ARBA00012417"/>
    </source>
</evidence>
<dbReference type="CDD" id="cd09898">
    <property type="entry name" value="H3TH_53EXO"/>
    <property type="match status" value="1"/>
</dbReference>
<dbReference type="CDD" id="cd08637">
    <property type="entry name" value="DNA_pol_A_pol_I_C"/>
    <property type="match status" value="1"/>
</dbReference>
<evidence type="ECO:0000259" key="19">
    <source>
        <dbReference type="SMART" id="SM00475"/>
    </source>
</evidence>
<dbReference type="InterPro" id="IPR043502">
    <property type="entry name" value="DNA/RNA_pol_sf"/>
</dbReference>
<protein>
    <recommendedName>
        <fullName evidence="4 16">DNA polymerase I</fullName>
        <ecNumber evidence="3 16">2.7.7.7</ecNumber>
    </recommendedName>
</protein>
<keyword evidence="9 17" id="KW-0227">DNA damage</keyword>
<dbReference type="InterPro" id="IPR019760">
    <property type="entry name" value="DNA-dir_DNA_pol_A_CS"/>
</dbReference>
<dbReference type="SUPFAM" id="SSF53098">
    <property type="entry name" value="Ribonuclease H-like"/>
    <property type="match status" value="1"/>
</dbReference>
<dbReference type="CDD" id="cd09859">
    <property type="entry name" value="PIN_53EXO"/>
    <property type="match status" value="1"/>
</dbReference>
<keyword evidence="10" id="KW-0378">Hydrolase</keyword>
<feature type="domain" description="DNA-directed DNA polymerase family A palm" evidence="20">
    <location>
        <begin position="779"/>
        <end position="985"/>
    </location>
</feature>
<evidence type="ECO:0000259" key="20">
    <source>
        <dbReference type="SMART" id="SM00482"/>
    </source>
</evidence>
<dbReference type="InterPro" id="IPR029060">
    <property type="entry name" value="PIN-like_dom_sf"/>
</dbReference>
<dbReference type="InterPro" id="IPR036397">
    <property type="entry name" value="RNaseH_sf"/>
</dbReference>
<dbReference type="AlphaFoldDB" id="A0A948THS8"/>
<dbReference type="EMBL" id="JAHLFE010000201">
    <property type="protein sequence ID" value="MBU3845134.1"/>
    <property type="molecule type" value="Genomic_DNA"/>
</dbReference>
<dbReference type="PANTHER" id="PTHR10133">
    <property type="entry name" value="DNA POLYMERASE I"/>
    <property type="match status" value="1"/>
</dbReference>
<dbReference type="InterPro" id="IPR001098">
    <property type="entry name" value="DNA-dir_DNA_pol_A_palm_dom"/>
</dbReference>
<keyword evidence="6 17" id="KW-0548">Nucleotidyltransferase</keyword>
<dbReference type="SUPFAM" id="SSF88723">
    <property type="entry name" value="PIN domain-like"/>
    <property type="match status" value="1"/>
</dbReference>
<dbReference type="InterPro" id="IPR036279">
    <property type="entry name" value="5-3_exonuclease_C_sf"/>
</dbReference>
<dbReference type="GO" id="GO:0003887">
    <property type="term" value="F:DNA-directed DNA polymerase activity"/>
    <property type="evidence" value="ECO:0007669"/>
    <property type="project" value="UniProtKB-UniRule"/>
</dbReference>
<name>A0A948THS8_9GAMM</name>
<evidence type="ECO:0000256" key="8">
    <source>
        <dbReference type="ARBA" id="ARBA00022722"/>
    </source>
</evidence>
<dbReference type="PANTHER" id="PTHR10133:SF27">
    <property type="entry name" value="DNA POLYMERASE NU"/>
    <property type="match status" value="1"/>
</dbReference>